<organism evidence="2 3">
    <name type="scientific">Purpureocillium lilacinum</name>
    <name type="common">Paecilomyces lilacinus</name>
    <dbReference type="NCBI Taxonomy" id="33203"/>
    <lineage>
        <taxon>Eukaryota</taxon>
        <taxon>Fungi</taxon>
        <taxon>Dikarya</taxon>
        <taxon>Ascomycota</taxon>
        <taxon>Pezizomycotina</taxon>
        <taxon>Sordariomycetes</taxon>
        <taxon>Hypocreomycetidae</taxon>
        <taxon>Hypocreales</taxon>
        <taxon>Ophiocordycipitaceae</taxon>
        <taxon>Purpureocillium</taxon>
    </lineage>
</organism>
<feature type="compositionally biased region" description="Low complexity" evidence="1">
    <location>
        <begin position="97"/>
        <end position="107"/>
    </location>
</feature>
<evidence type="ECO:0000313" key="2">
    <source>
        <dbReference type="EMBL" id="OAQ91456.1"/>
    </source>
</evidence>
<protein>
    <submittedName>
        <fullName evidence="2">Uncharacterized protein</fullName>
    </submittedName>
</protein>
<dbReference type="AlphaFoldDB" id="A0A179HM08"/>
<dbReference type="Proteomes" id="UP000078340">
    <property type="component" value="Unassembled WGS sequence"/>
</dbReference>
<evidence type="ECO:0000313" key="3">
    <source>
        <dbReference type="Proteomes" id="UP000078340"/>
    </source>
</evidence>
<feature type="region of interest" description="Disordered" evidence="1">
    <location>
        <begin position="46"/>
        <end position="113"/>
    </location>
</feature>
<gene>
    <name evidence="2" type="ORF">VFPFJ_03196</name>
</gene>
<proteinExistence type="predicted"/>
<evidence type="ECO:0000256" key="1">
    <source>
        <dbReference type="SAM" id="MobiDB-lite"/>
    </source>
</evidence>
<reference evidence="2 3" key="1">
    <citation type="submission" date="2016-02" db="EMBL/GenBank/DDBJ databases">
        <title>Biosynthesis of antibiotic leucinostatins and their inhibition on Phytophthora in bio-control Purpureocillium lilacinum.</title>
        <authorList>
            <person name="Wang G."/>
            <person name="Liu Z."/>
            <person name="Lin R."/>
            <person name="Li E."/>
            <person name="Mao Z."/>
            <person name="Ling J."/>
            <person name="Yin W."/>
            <person name="Xie B."/>
        </authorList>
    </citation>
    <scope>NUCLEOTIDE SEQUENCE [LARGE SCALE GENOMIC DNA]</scope>
    <source>
        <strain evidence="2">PLFJ-1</strain>
    </source>
</reference>
<accession>A0A179HM08</accession>
<dbReference type="EMBL" id="LSBI01000003">
    <property type="protein sequence ID" value="OAQ91456.1"/>
    <property type="molecule type" value="Genomic_DNA"/>
</dbReference>
<sequence length="177" mass="18011">MLSTDGVGRLRKTTSHMSRAGEPGGEVLEDGQAAAGLGVDSGVAGEAQVSRPAVDGVERRNGILGSPQRGSSICSRLAHQGQMAAGPAGRRFRRARGCGPARRCSPPRTRRPRAVTGSVLVGAVALLVPEGAPHTHRLAMATGDLATAAWIAGLRPAVGPPGESVVRTHAHPSAASE</sequence>
<feature type="region of interest" description="Disordered" evidence="1">
    <location>
        <begin position="1"/>
        <end position="28"/>
    </location>
</feature>
<comment type="caution">
    <text evidence="2">The sequence shown here is derived from an EMBL/GenBank/DDBJ whole genome shotgun (WGS) entry which is preliminary data.</text>
</comment>
<name>A0A179HM08_PURLI</name>